<evidence type="ECO:0000313" key="1">
    <source>
        <dbReference type="EMBL" id="KAH9292258.1"/>
    </source>
</evidence>
<comment type="caution">
    <text evidence="1">The sequence shown here is derived from an EMBL/GenBank/DDBJ whole genome shotgun (WGS) entry which is preliminary data.</text>
</comment>
<organism evidence="1 2">
    <name type="scientific">Taxus chinensis</name>
    <name type="common">Chinese yew</name>
    <name type="synonym">Taxus wallichiana var. chinensis</name>
    <dbReference type="NCBI Taxonomy" id="29808"/>
    <lineage>
        <taxon>Eukaryota</taxon>
        <taxon>Viridiplantae</taxon>
        <taxon>Streptophyta</taxon>
        <taxon>Embryophyta</taxon>
        <taxon>Tracheophyta</taxon>
        <taxon>Spermatophyta</taxon>
        <taxon>Pinopsida</taxon>
        <taxon>Pinidae</taxon>
        <taxon>Conifers II</taxon>
        <taxon>Cupressales</taxon>
        <taxon>Taxaceae</taxon>
        <taxon>Taxus</taxon>
    </lineage>
</organism>
<feature type="non-terminal residue" evidence="1">
    <location>
        <position position="55"/>
    </location>
</feature>
<name>A0AA38C3L6_TAXCH</name>
<sequence>MGAAERKMVFWDRGDLGCIVVKVTGVVFRGGGGRWWKGRGGGEEERAEVAREEEA</sequence>
<dbReference type="AlphaFoldDB" id="A0AA38C3L6"/>
<dbReference type="EMBL" id="JAHRHJ020003205">
    <property type="protein sequence ID" value="KAH9292258.1"/>
    <property type="molecule type" value="Genomic_DNA"/>
</dbReference>
<accession>A0AA38C3L6</accession>
<gene>
    <name evidence="1" type="ORF">KI387_042558</name>
</gene>
<evidence type="ECO:0000313" key="2">
    <source>
        <dbReference type="Proteomes" id="UP000824469"/>
    </source>
</evidence>
<dbReference type="Proteomes" id="UP000824469">
    <property type="component" value="Unassembled WGS sequence"/>
</dbReference>
<protein>
    <submittedName>
        <fullName evidence="1">Uncharacterized protein</fullName>
    </submittedName>
</protein>
<keyword evidence="2" id="KW-1185">Reference proteome</keyword>
<proteinExistence type="predicted"/>
<reference evidence="1 2" key="1">
    <citation type="journal article" date="2021" name="Nat. Plants">
        <title>The Taxus genome provides insights into paclitaxel biosynthesis.</title>
        <authorList>
            <person name="Xiong X."/>
            <person name="Gou J."/>
            <person name="Liao Q."/>
            <person name="Li Y."/>
            <person name="Zhou Q."/>
            <person name="Bi G."/>
            <person name="Li C."/>
            <person name="Du R."/>
            <person name="Wang X."/>
            <person name="Sun T."/>
            <person name="Guo L."/>
            <person name="Liang H."/>
            <person name="Lu P."/>
            <person name="Wu Y."/>
            <person name="Zhang Z."/>
            <person name="Ro D.K."/>
            <person name="Shang Y."/>
            <person name="Huang S."/>
            <person name="Yan J."/>
        </authorList>
    </citation>
    <scope>NUCLEOTIDE SEQUENCE [LARGE SCALE GENOMIC DNA]</scope>
    <source>
        <strain evidence="1">Ta-2019</strain>
    </source>
</reference>